<keyword evidence="5" id="KW-0119">Carbohydrate metabolism</keyword>
<dbReference type="SUPFAM" id="SSF49265">
    <property type="entry name" value="Fibronectin type III"/>
    <property type="match status" value="1"/>
</dbReference>
<dbReference type="Pfam" id="PF00041">
    <property type="entry name" value="fn3"/>
    <property type="match status" value="2"/>
</dbReference>
<feature type="domain" description="Fibronectin type-III" evidence="11">
    <location>
        <begin position="939"/>
        <end position="1027"/>
    </location>
</feature>
<gene>
    <name evidence="13" type="ORF">YC6258_00902</name>
</gene>
<evidence type="ECO:0000256" key="2">
    <source>
        <dbReference type="ARBA" id="ARBA00010730"/>
    </source>
</evidence>
<dbReference type="RefSeq" id="WP_052830039.1">
    <property type="nucleotide sequence ID" value="NZ_CP007142.1"/>
</dbReference>
<dbReference type="EMBL" id="CP007142">
    <property type="protein sequence ID" value="AJQ92952.1"/>
    <property type="molecule type" value="Genomic_DNA"/>
</dbReference>
<protein>
    <recommendedName>
        <fullName evidence="3">glucan endo-1,3-beta-D-glucosidase</fullName>
        <ecNumber evidence="3">3.2.1.39</ecNumber>
    </recommendedName>
</protein>
<dbReference type="GO" id="GO:0000272">
    <property type="term" value="P:polysaccharide catabolic process"/>
    <property type="evidence" value="ECO:0007669"/>
    <property type="project" value="UniProtKB-KW"/>
</dbReference>
<evidence type="ECO:0000256" key="10">
    <source>
        <dbReference type="SAM" id="SignalP"/>
    </source>
</evidence>
<evidence type="ECO:0000313" key="13">
    <source>
        <dbReference type="EMBL" id="AJQ92952.1"/>
    </source>
</evidence>
<keyword evidence="7" id="KW-0961">Cell wall biogenesis/degradation</keyword>
<dbReference type="PROSITE" id="PS52008">
    <property type="entry name" value="GH81"/>
    <property type="match status" value="1"/>
</dbReference>
<dbReference type="HOGENOM" id="CLU_005482_1_1_6"/>
<dbReference type="PROSITE" id="PS52005">
    <property type="entry name" value="CBM56"/>
    <property type="match status" value="2"/>
</dbReference>
<dbReference type="PATRIC" id="fig|1445510.3.peg.885"/>
<dbReference type="OrthoDB" id="9805202at2"/>
<sequence length="1262" mass="136639">MQHNKKNIWERCQTTMLISSVVVGTLCTPVHAAITSVGSGSISNQANPEGYTCSIDYGYWIQNAGIVEPGIDGCNPPSGIIGAPKPLIPQLSGPASDQPTATHRWWGSVSFYGEMPVGDSSKAGYITPDPITARITNLGFRMMGIPNGLKYDGNNAWQYSIPDPFSEVFDGIAFANTAHSNLDASLYDYSDGSMTVEWRDGSTAVMRATFVYGSPYVFIDVLSGQLKINTRGGDGPERGLFYQNSNKLGIWTEVASNRNSFLIVGEGDTQYSNVNAASVTASNNSGHFTAVWLPVDDGLPSAAMINDFAALALNRVDEVRIDYDVDLADNSVRIQQHYLFQDQEVTTMAGQMPLQWKNDQNTSSSGYKARSSRGIVRFSALSQFSYELPFIGVLPSLPGSDTAGYDVGKLKSLITDFVDRGESSWNTATDTYWAGKNYGKVAELAALAQQHGMTSEHDRLISWLKAELEDWFTATHNGQPDATKYFAYDDQWNTLLGFSESFGSQQQLNDHHFHYGYFVRAAAEICRTDKSWCAPDAWGSMVELLIRDYAAGRNDPMFPYTRNFDPANGFSWASGHANFVLGNNNESTSEAANAYGAIVLYGLITGNDELTQRGMYLHASSAASYWEYWNNIDRYRGLGSDYDNFPAEYDKMTTSIIWGNGMVFSTWFSGAYAHILGIQGLPLNPLVMHIGQHPDYLADYVTLGLKESSNGKPSGLASGEWSDIWWNILAMTDADAAVADFNSRNFDYTVESGESMAHTYHWINSWRQLGHLKSGDGTVSSDYPAAMVFEKNGQLTYLAYNYGDTPKLVTFSDGMAILVAANSFGRKVTGDMPDSQQSDTEAPYPAGTMTVAQITATSAQLSWLPATDNIGVADYLVTVTPGDSRYTVKDTHLSLTGLTASTDYTVSIIARDASGNQSTATTTSFTTDYSSGGDTAPTTPTQLTTTNITNNGASISWVAATDDYGIDHYQVTVSQQGSVLQTHELKTTSLTLTGLSAGVEYLVSVQAFDTAGQSSAAATVRFTTTSNGQTDCQTFCFEEQGDTLVVTAAVDASLVDFHYKVNGGTQLNVAMSKSGGAFEYKISGLLNNDVVDYFFTVIDDSAYDTDWSQYVFGAGSGAGQGNCQDFCLNEEGSSLMVTAAVDASKIDLHYIVNGGVQMNVSMTKGDGDFSYEIPNLSANDVVDYFFTVINGLAYDTAWSRYTFRSTTATSPIAGDNADAKQDGPADNAAEPDTGATDSAGGAGSIVLGLMIPLWLLGRRRKS</sequence>
<evidence type="ECO:0000256" key="4">
    <source>
        <dbReference type="ARBA" id="ARBA00022801"/>
    </source>
</evidence>
<feature type="region of interest" description="Disordered" evidence="9">
    <location>
        <begin position="1212"/>
        <end position="1239"/>
    </location>
</feature>
<keyword evidence="6" id="KW-0326">Glycosidase</keyword>
<evidence type="ECO:0000256" key="3">
    <source>
        <dbReference type="ARBA" id="ARBA00012780"/>
    </source>
</evidence>
<evidence type="ECO:0000256" key="5">
    <source>
        <dbReference type="ARBA" id="ARBA00023277"/>
    </source>
</evidence>
<dbReference type="InterPro" id="IPR003961">
    <property type="entry name" value="FN3_dom"/>
</dbReference>
<dbReference type="CDD" id="cd00063">
    <property type="entry name" value="FN3"/>
    <property type="match status" value="2"/>
</dbReference>
<keyword evidence="4 13" id="KW-0378">Hydrolase</keyword>
<keyword evidence="10" id="KW-0732">Signal</keyword>
<evidence type="ECO:0000259" key="12">
    <source>
        <dbReference type="PROSITE" id="PS52005"/>
    </source>
</evidence>
<dbReference type="PANTHER" id="PTHR31983">
    <property type="entry name" value="ENDO-1,3(4)-BETA-GLUCANASE 1"/>
    <property type="match status" value="1"/>
</dbReference>
<dbReference type="GO" id="GO:0071555">
    <property type="term" value="P:cell wall organization"/>
    <property type="evidence" value="ECO:0007669"/>
    <property type="project" value="UniProtKB-KW"/>
</dbReference>
<comment type="catalytic activity">
    <reaction evidence="1">
        <text>Hydrolysis of (1-&gt;3)-beta-D-glucosidic linkages in (1-&gt;3)-beta-D-glucans.</text>
        <dbReference type="EC" id="3.2.1.39"/>
    </reaction>
</comment>
<dbReference type="PANTHER" id="PTHR31983:SF0">
    <property type="entry name" value="GLUCAN ENDO-1,3-BETA-D-GLUCOSIDASE 2"/>
    <property type="match status" value="1"/>
</dbReference>
<dbReference type="InterPro" id="IPR047569">
    <property type="entry name" value="CBM56"/>
</dbReference>
<dbReference type="Proteomes" id="UP000032266">
    <property type="component" value="Chromosome"/>
</dbReference>
<evidence type="ECO:0000256" key="1">
    <source>
        <dbReference type="ARBA" id="ARBA00000382"/>
    </source>
</evidence>
<evidence type="ECO:0000313" key="14">
    <source>
        <dbReference type="Proteomes" id="UP000032266"/>
    </source>
</evidence>
<accession>A0A0C5VEG9</accession>
<feature type="domain" description="CBM56" evidence="12">
    <location>
        <begin position="1113"/>
        <end position="1203"/>
    </location>
</feature>
<evidence type="ECO:0000256" key="9">
    <source>
        <dbReference type="SAM" id="MobiDB-lite"/>
    </source>
</evidence>
<dbReference type="GO" id="GO:0030246">
    <property type="term" value="F:carbohydrate binding"/>
    <property type="evidence" value="ECO:0007669"/>
    <property type="project" value="UniProtKB-UniRule"/>
</dbReference>
<keyword evidence="8" id="KW-0624">Polysaccharide degradation</keyword>
<dbReference type="PROSITE" id="PS50853">
    <property type="entry name" value="FN3"/>
    <property type="match status" value="2"/>
</dbReference>
<evidence type="ECO:0000256" key="6">
    <source>
        <dbReference type="ARBA" id="ARBA00023295"/>
    </source>
</evidence>
<evidence type="ECO:0000256" key="7">
    <source>
        <dbReference type="ARBA" id="ARBA00023316"/>
    </source>
</evidence>
<dbReference type="STRING" id="1445510.YC6258_00902"/>
<feature type="domain" description="Fibronectin type-III" evidence="11">
    <location>
        <begin position="845"/>
        <end position="930"/>
    </location>
</feature>
<name>A0A0C5VEG9_9GAMM</name>
<dbReference type="KEGG" id="gsn:YC6258_00902"/>
<organism evidence="13 14">
    <name type="scientific">Gynuella sunshinyii YC6258</name>
    <dbReference type="NCBI Taxonomy" id="1445510"/>
    <lineage>
        <taxon>Bacteria</taxon>
        <taxon>Pseudomonadati</taxon>
        <taxon>Pseudomonadota</taxon>
        <taxon>Gammaproteobacteria</taxon>
        <taxon>Oceanospirillales</taxon>
        <taxon>Saccharospirillaceae</taxon>
        <taxon>Gynuella</taxon>
    </lineage>
</organism>
<dbReference type="AlphaFoldDB" id="A0A0C5VEG9"/>
<feature type="chain" id="PRO_5002183560" description="glucan endo-1,3-beta-D-glucosidase" evidence="10">
    <location>
        <begin position="33"/>
        <end position="1262"/>
    </location>
</feature>
<feature type="signal peptide" evidence="10">
    <location>
        <begin position="1"/>
        <end position="32"/>
    </location>
</feature>
<feature type="domain" description="CBM56" evidence="12">
    <location>
        <begin position="1023"/>
        <end position="1112"/>
    </location>
</feature>
<dbReference type="InterPro" id="IPR005200">
    <property type="entry name" value="Endo-beta-glucanase"/>
</dbReference>
<evidence type="ECO:0000256" key="8">
    <source>
        <dbReference type="ARBA" id="ARBA00023326"/>
    </source>
</evidence>
<dbReference type="GO" id="GO:0052861">
    <property type="term" value="F:endo-1,3(4)-beta-glucanase activity"/>
    <property type="evidence" value="ECO:0007669"/>
    <property type="project" value="InterPro"/>
</dbReference>
<proteinExistence type="inferred from homology"/>
<dbReference type="EC" id="3.2.1.39" evidence="3"/>
<dbReference type="SMART" id="SM00060">
    <property type="entry name" value="FN3"/>
    <property type="match status" value="2"/>
</dbReference>
<comment type="similarity">
    <text evidence="2">Belongs to the glycosyl hydrolase 81 family.</text>
</comment>
<keyword evidence="14" id="KW-1185">Reference proteome</keyword>
<dbReference type="InterPro" id="IPR040720">
    <property type="entry name" value="GH81_C"/>
</dbReference>
<reference evidence="13 14" key="1">
    <citation type="submission" date="2014-01" db="EMBL/GenBank/DDBJ databases">
        <title>Full genme sequencing of cellulolytic bacterium Gynuella sunshinyii YC6258T gen. nov., sp. nov.</title>
        <authorList>
            <person name="Khan H."/>
            <person name="Chung E.J."/>
            <person name="Chung Y.R."/>
        </authorList>
    </citation>
    <scope>NUCLEOTIDE SEQUENCE [LARGE SCALE GENOMIC DNA]</scope>
    <source>
        <strain evidence="13 14">YC6258</strain>
    </source>
</reference>
<evidence type="ECO:0000259" key="11">
    <source>
        <dbReference type="PROSITE" id="PS50853"/>
    </source>
</evidence>
<dbReference type="Gene3D" id="2.60.40.10">
    <property type="entry name" value="Immunoglobulins"/>
    <property type="match status" value="2"/>
</dbReference>
<dbReference type="Pfam" id="PF17652">
    <property type="entry name" value="Glyco_hydro81C"/>
    <property type="match status" value="1"/>
</dbReference>
<dbReference type="Pfam" id="PF22184">
    <property type="entry name" value="CBM_56"/>
    <property type="match status" value="2"/>
</dbReference>
<feature type="region of interest" description="Disordered" evidence="9">
    <location>
        <begin position="920"/>
        <end position="939"/>
    </location>
</feature>
<dbReference type="InterPro" id="IPR036116">
    <property type="entry name" value="FN3_sf"/>
</dbReference>
<dbReference type="GO" id="GO:0042973">
    <property type="term" value="F:glucan endo-1,3-beta-D-glucosidase activity"/>
    <property type="evidence" value="ECO:0007669"/>
    <property type="project" value="UniProtKB-EC"/>
</dbReference>
<dbReference type="InterPro" id="IPR013783">
    <property type="entry name" value="Ig-like_fold"/>
</dbReference>